<accession>A0ABT0CB09</accession>
<evidence type="ECO:0000256" key="9">
    <source>
        <dbReference type="SAM" id="Phobius"/>
    </source>
</evidence>
<dbReference type="Proteomes" id="UP000830835">
    <property type="component" value="Unassembled WGS sequence"/>
</dbReference>
<keyword evidence="3" id="KW-1003">Cell membrane</keyword>
<evidence type="ECO:0000256" key="4">
    <source>
        <dbReference type="ARBA" id="ARBA00022692"/>
    </source>
</evidence>
<keyword evidence="2" id="KW-0813">Transport</keyword>
<dbReference type="RefSeq" id="WP_244350255.1">
    <property type="nucleotide sequence ID" value="NZ_JAFIRA010000018.1"/>
</dbReference>
<keyword evidence="7 9" id="KW-0472">Membrane</keyword>
<comment type="subcellular location">
    <subcellularLocation>
        <location evidence="1">Cell membrane</location>
        <topology evidence="1">Multi-pass membrane protein</topology>
    </subcellularLocation>
</comment>
<evidence type="ECO:0000256" key="6">
    <source>
        <dbReference type="ARBA" id="ARBA00023065"/>
    </source>
</evidence>
<evidence type="ECO:0000256" key="2">
    <source>
        <dbReference type="ARBA" id="ARBA00022448"/>
    </source>
</evidence>
<sequence>MVSQPRSWEVLRWFRLALQLKGSVVPAVLPRTLICGLFGVLISILHELGLPLELPAVVVFVPNVVLSLMLVFRTNTAYERFWEGRKAWGSLVNNVRNLARLIWVAIEEQQPGDREEKIRTLYLLPAFAVAMKQHLRQEFLPEEIQSLVSPQQLQRLKDLNHPPLQIAFWIGDYLQQQYETRRVEVYQLTIMVERLNNMVDALGACERILMTPMPLAYALHLKQLLLLYSLSLPFQMVQNLGWMTGLITGLVSFMLFGIEEIGIEIENPFGRDPNNLPLDAICRKMQHNIADLIHSNRLT</sequence>
<feature type="transmembrane region" description="Helical" evidence="9">
    <location>
        <begin position="20"/>
        <end position="42"/>
    </location>
</feature>
<evidence type="ECO:0000256" key="3">
    <source>
        <dbReference type="ARBA" id="ARBA00022475"/>
    </source>
</evidence>
<comment type="similarity">
    <text evidence="8">Belongs to the anion channel-forming bestrophin (TC 1.A.46) family.</text>
</comment>
<keyword evidence="4 9" id="KW-0812">Transmembrane</keyword>
<dbReference type="PANTHER" id="PTHR33281:SF19">
    <property type="entry name" value="VOLTAGE-DEPENDENT ANION CHANNEL-FORMING PROTEIN YNEE"/>
    <property type="match status" value="1"/>
</dbReference>
<name>A0ABT0CB09_THEVL</name>
<dbReference type="InterPro" id="IPR044669">
    <property type="entry name" value="YneE/VCCN1/2-like"/>
</dbReference>
<evidence type="ECO:0000256" key="7">
    <source>
        <dbReference type="ARBA" id="ARBA00023136"/>
    </source>
</evidence>
<evidence type="ECO:0000256" key="8">
    <source>
        <dbReference type="ARBA" id="ARBA00034708"/>
    </source>
</evidence>
<evidence type="ECO:0008006" key="12">
    <source>
        <dbReference type="Google" id="ProtNLM"/>
    </source>
</evidence>
<organism evidence="10 11">
    <name type="scientific">Thermostichus vulcanus str. 'Rupite'</name>
    <dbReference type="NCBI Taxonomy" id="2813851"/>
    <lineage>
        <taxon>Bacteria</taxon>
        <taxon>Bacillati</taxon>
        <taxon>Cyanobacteriota</taxon>
        <taxon>Cyanophyceae</taxon>
        <taxon>Thermostichales</taxon>
        <taxon>Thermostichaceae</taxon>
        <taxon>Thermostichus</taxon>
    </lineage>
</organism>
<dbReference type="PANTHER" id="PTHR33281">
    <property type="entry name" value="UPF0187 PROTEIN YNEE"/>
    <property type="match status" value="1"/>
</dbReference>
<keyword evidence="5 9" id="KW-1133">Transmembrane helix</keyword>
<proteinExistence type="inferred from homology"/>
<feature type="transmembrane region" description="Helical" evidence="9">
    <location>
        <begin position="54"/>
        <end position="72"/>
    </location>
</feature>
<evidence type="ECO:0000313" key="11">
    <source>
        <dbReference type="Proteomes" id="UP000830835"/>
    </source>
</evidence>
<comment type="caution">
    <text evidence="10">The sequence shown here is derived from an EMBL/GenBank/DDBJ whole genome shotgun (WGS) entry which is preliminary data.</text>
</comment>
<dbReference type="Pfam" id="PF25539">
    <property type="entry name" value="Bestrophin_2"/>
    <property type="match status" value="1"/>
</dbReference>
<keyword evidence="11" id="KW-1185">Reference proteome</keyword>
<gene>
    <name evidence="10" type="ORF">JX360_08680</name>
</gene>
<evidence type="ECO:0000313" key="10">
    <source>
        <dbReference type="EMBL" id="MCJ2542978.1"/>
    </source>
</evidence>
<dbReference type="EMBL" id="JAFIRA010000018">
    <property type="protein sequence ID" value="MCJ2542978.1"/>
    <property type="molecule type" value="Genomic_DNA"/>
</dbReference>
<keyword evidence="6" id="KW-0406">Ion transport</keyword>
<evidence type="ECO:0000256" key="1">
    <source>
        <dbReference type="ARBA" id="ARBA00004651"/>
    </source>
</evidence>
<protein>
    <recommendedName>
        <fullName evidence="12">Bestrophin</fullName>
    </recommendedName>
</protein>
<evidence type="ECO:0000256" key="5">
    <source>
        <dbReference type="ARBA" id="ARBA00022989"/>
    </source>
</evidence>
<reference evidence="10" key="1">
    <citation type="submission" date="2021-02" db="EMBL/GenBank/DDBJ databases">
        <title>The CRISPR/cas machinery reduction and long-range gene transfer in the hot spring cyanobacterium Synechococcus.</title>
        <authorList>
            <person name="Dvorak P."/>
            <person name="Jahodarova E."/>
            <person name="Hasler P."/>
            <person name="Poulickova A."/>
        </authorList>
    </citation>
    <scope>NUCLEOTIDE SEQUENCE</scope>
    <source>
        <strain evidence="10">Rupite</strain>
    </source>
</reference>